<evidence type="ECO:0000313" key="3">
    <source>
        <dbReference type="EMBL" id="KAL1589942.1"/>
    </source>
</evidence>
<gene>
    <name evidence="3" type="ORF">WHR41_01122</name>
</gene>
<dbReference type="EMBL" id="JAAQHG020000003">
    <property type="protein sequence ID" value="KAL1589942.1"/>
    <property type="molecule type" value="Genomic_DNA"/>
</dbReference>
<sequence length="505" mass="55396">MDHGRTANKRPYSTMAQSHRADHLPSFLDFSRSSQAPPDDHYYNPEHQSQRRRINTPDPVRPHFPGDGYDFRRPVMPASSTEGTSGRAMQNNPDTIDLTDGGHDRSMRYSHLALPRPPSDMAGAEPLGSSSRAQRLPRFERNIIDLADSDDEAQPQQQQPPQTYTQHIFEPHAFSEDDSLFIPESHPRPTTAGLRRPGFMRQPSPATQLDDVEIVGSRPLSRHHSRRATPANASRRTATPMAHNANTSNNNATIDLTADDDEDEVIHTDTRTLPGINGDRPGMAGSGIGTRDQPVWGGIGRLVQRMRGTRGGVPGDGWFGQYTNFGNDGAARLEHQEATRRRADAARQTRQALEAQVNELFGDAGAPPTRPRHVAAVRMDYNIVGFDLGFGIAPNRPPTPKYEPPPPAEKGFTRTPAEDEEVVCPNCGDELAVGKDEVKQQVYVVKSCGHAYCGECATRERASASKKGKGKALDPSIPPPLKKCVVVGCGKSALKNHMVHVFMSS</sequence>
<evidence type="ECO:0008006" key="5">
    <source>
        <dbReference type="Google" id="ProtNLM"/>
    </source>
</evidence>
<dbReference type="AlphaFoldDB" id="A0AB34L1G0"/>
<evidence type="ECO:0000256" key="2">
    <source>
        <dbReference type="SAM" id="MobiDB-lite"/>
    </source>
</evidence>
<accession>A0AB34L1G0</accession>
<proteinExistence type="predicted"/>
<reference evidence="3 4" key="1">
    <citation type="journal article" date="2020" name="Microbiol. Resour. Announc.">
        <title>Draft Genome Sequence of a Cladosporium Species Isolated from the Mesophotic Ascidian Didemnum maculosum.</title>
        <authorList>
            <person name="Gioti A."/>
            <person name="Siaperas R."/>
            <person name="Nikolaivits E."/>
            <person name="Le Goff G."/>
            <person name="Ouazzani J."/>
            <person name="Kotoulas G."/>
            <person name="Topakas E."/>
        </authorList>
    </citation>
    <scope>NUCLEOTIDE SEQUENCE [LARGE SCALE GENOMIC DNA]</scope>
    <source>
        <strain evidence="3 4">TM138-S3</strain>
    </source>
</reference>
<dbReference type="GeneID" id="96002566"/>
<feature type="compositionally biased region" description="Polar residues" evidence="2">
    <location>
        <begin position="78"/>
        <end position="94"/>
    </location>
</feature>
<evidence type="ECO:0000256" key="1">
    <source>
        <dbReference type="SAM" id="Coils"/>
    </source>
</evidence>
<name>A0AB34L1G0_9PEZI</name>
<keyword evidence="1" id="KW-0175">Coiled coil</keyword>
<comment type="caution">
    <text evidence="3">The sequence shown here is derived from an EMBL/GenBank/DDBJ whole genome shotgun (WGS) entry which is preliminary data.</text>
</comment>
<feature type="region of interest" description="Disordered" evidence="2">
    <location>
        <begin position="115"/>
        <end position="137"/>
    </location>
</feature>
<dbReference type="PANTHER" id="PTHR28042:SF1">
    <property type="entry name" value="E3 UBIQUITIN-PROTEIN LIGASE COMPLEX SLX5-SLX8 SUBUNIT SLX5"/>
    <property type="match status" value="1"/>
</dbReference>
<protein>
    <recommendedName>
        <fullName evidence="5">RING-type domain-containing protein</fullName>
    </recommendedName>
</protein>
<feature type="region of interest" description="Disordered" evidence="2">
    <location>
        <begin position="270"/>
        <end position="295"/>
    </location>
</feature>
<feature type="coiled-coil region" evidence="1">
    <location>
        <begin position="336"/>
        <end position="363"/>
    </location>
</feature>
<evidence type="ECO:0000313" key="4">
    <source>
        <dbReference type="Proteomes" id="UP000803884"/>
    </source>
</evidence>
<dbReference type="InterPro" id="IPR038886">
    <property type="entry name" value="E3_SLX5/Rfp1"/>
</dbReference>
<dbReference type="PANTHER" id="PTHR28042">
    <property type="entry name" value="E3 UBIQUITIN-PROTEIN LIGASE COMPLEX SLX5-SLX8 SUBUNIT SLX5"/>
    <property type="match status" value="1"/>
</dbReference>
<dbReference type="Proteomes" id="UP000803884">
    <property type="component" value="Unassembled WGS sequence"/>
</dbReference>
<organism evidence="3 4">
    <name type="scientific">Cladosporium halotolerans</name>
    <dbReference type="NCBI Taxonomy" id="1052096"/>
    <lineage>
        <taxon>Eukaryota</taxon>
        <taxon>Fungi</taxon>
        <taxon>Dikarya</taxon>
        <taxon>Ascomycota</taxon>
        <taxon>Pezizomycotina</taxon>
        <taxon>Dothideomycetes</taxon>
        <taxon>Dothideomycetidae</taxon>
        <taxon>Cladosporiales</taxon>
        <taxon>Cladosporiaceae</taxon>
        <taxon>Cladosporium</taxon>
    </lineage>
</organism>
<keyword evidence="4" id="KW-1185">Reference proteome</keyword>
<dbReference type="RefSeq" id="XP_069233047.1">
    <property type="nucleotide sequence ID" value="XM_069369728.1"/>
</dbReference>
<dbReference type="GO" id="GO:0004842">
    <property type="term" value="F:ubiquitin-protein transferase activity"/>
    <property type="evidence" value="ECO:0007669"/>
    <property type="project" value="TreeGrafter"/>
</dbReference>
<feature type="region of interest" description="Disordered" evidence="2">
    <location>
        <begin position="1"/>
        <end position="102"/>
    </location>
</feature>
<feature type="region of interest" description="Disordered" evidence="2">
    <location>
        <begin position="218"/>
        <end position="252"/>
    </location>
</feature>
<dbReference type="GO" id="GO:0033768">
    <property type="term" value="C:SUMO-targeted ubiquitin ligase complex"/>
    <property type="evidence" value="ECO:0007669"/>
    <property type="project" value="TreeGrafter"/>
</dbReference>